<organism evidence="2 3">
    <name type="scientific">Peribacillus glennii</name>
    <dbReference type="NCBI Taxonomy" id="2303991"/>
    <lineage>
        <taxon>Bacteria</taxon>
        <taxon>Bacillati</taxon>
        <taxon>Bacillota</taxon>
        <taxon>Bacilli</taxon>
        <taxon>Bacillales</taxon>
        <taxon>Bacillaceae</taxon>
        <taxon>Peribacillus</taxon>
    </lineage>
</organism>
<reference evidence="2 3" key="1">
    <citation type="submission" date="2018-08" db="EMBL/GenBank/DDBJ databases">
        <title>Bacillus chawlae sp. nov., Bacillus glennii sp. nov., and Bacillus saganii sp. nov. Isolated from the Vehicle Assembly Building at Kennedy Space Center where the Viking Spacecraft were Assembled.</title>
        <authorList>
            <person name="Seuylemezian A."/>
            <person name="Vaishampayan P."/>
        </authorList>
    </citation>
    <scope>NUCLEOTIDE SEQUENCE [LARGE SCALE GENOMIC DNA]</scope>
    <source>
        <strain evidence="2 3">V44-8</strain>
    </source>
</reference>
<dbReference type="Gene3D" id="3.60.15.10">
    <property type="entry name" value="Ribonuclease Z/Hydroxyacylglutathione hydrolase-like"/>
    <property type="match status" value="1"/>
</dbReference>
<evidence type="ECO:0000259" key="1">
    <source>
        <dbReference type="SMART" id="SM00849"/>
    </source>
</evidence>
<name>A0A372LFG0_9BACI</name>
<dbReference type="Gene3D" id="1.10.10.10">
    <property type="entry name" value="Winged helix-like DNA-binding domain superfamily/Winged helix DNA-binding domain"/>
    <property type="match status" value="1"/>
</dbReference>
<accession>A0A372LFG0</accession>
<dbReference type="PANTHER" id="PTHR23131">
    <property type="entry name" value="ENDORIBONUCLEASE LACTB2"/>
    <property type="match status" value="1"/>
</dbReference>
<sequence length="312" mass="35705">MLEQLEVSCVTIDLPFRLNHVHCFLAKGENGWTILDSGLNNMVTATAWKPVLETHEVRNIIITHYHPDHYGYAGRLQELTGAKVSMTETDKNTALAMWEKGFSHSLRENYYKCGIPKDIADSMAGNEAGFISQVSPHPRVDSYLHEGEKIVFGKYEYEIIEAPGHSNGLICLYNREQQVLFSTDHILPKITPNISYHFYGEANPLAKFLQSLDKFKRLEAEYVIPSHGKPFMNANHRIDEIIAHHDERLSKLHEIIRTPVTVYDACQKLFGKAFNSHEMRFAIGETIAHLEYLVNKGECHKEEQNGEYIYTV</sequence>
<feature type="domain" description="Metallo-beta-lactamase" evidence="1">
    <location>
        <begin position="20"/>
        <end position="227"/>
    </location>
</feature>
<dbReference type="Proteomes" id="UP000262939">
    <property type="component" value="Unassembled WGS sequence"/>
</dbReference>
<proteinExistence type="predicted"/>
<dbReference type="InterPro" id="IPR036866">
    <property type="entry name" value="RibonucZ/Hydroxyglut_hydro"/>
</dbReference>
<dbReference type="Pfam" id="PF21221">
    <property type="entry name" value="B_lactamase-like_C"/>
    <property type="match status" value="1"/>
</dbReference>
<keyword evidence="2" id="KW-0378">Hydrolase</keyword>
<keyword evidence="3" id="KW-1185">Reference proteome</keyword>
<dbReference type="InterPro" id="IPR050662">
    <property type="entry name" value="Sec-metab_biosynth-thioest"/>
</dbReference>
<dbReference type="PANTHER" id="PTHR23131:SF4">
    <property type="entry name" value="METALLO-BETA-LACTAMASE SUPERFAMILY POTEIN"/>
    <property type="match status" value="1"/>
</dbReference>
<dbReference type="RefSeq" id="WP_117321194.1">
    <property type="nucleotide sequence ID" value="NZ_QVTD01000003.1"/>
</dbReference>
<dbReference type="Pfam" id="PF00753">
    <property type="entry name" value="Lactamase_B"/>
    <property type="match status" value="1"/>
</dbReference>
<dbReference type="OrthoDB" id="9761531at2"/>
<dbReference type="GO" id="GO:0016787">
    <property type="term" value="F:hydrolase activity"/>
    <property type="evidence" value="ECO:0007669"/>
    <property type="project" value="UniProtKB-KW"/>
</dbReference>
<dbReference type="InterPro" id="IPR048933">
    <property type="entry name" value="B_lactamase-like_C"/>
</dbReference>
<evidence type="ECO:0000313" key="2">
    <source>
        <dbReference type="EMBL" id="RFU65018.1"/>
    </source>
</evidence>
<dbReference type="SMART" id="SM00849">
    <property type="entry name" value="Lactamase_B"/>
    <property type="match status" value="1"/>
</dbReference>
<protein>
    <submittedName>
        <fullName evidence="2">MBL fold metallo-hydrolase</fullName>
    </submittedName>
</protein>
<dbReference type="AlphaFoldDB" id="A0A372LFG0"/>
<comment type="caution">
    <text evidence="2">The sequence shown here is derived from an EMBL/GenBank/DDBJ whole genome shotgun (WGS) entry which is preliminary data.</text>
</comment>
<dbReference type="InterPro" id="IPR036388">
    <property type="entry name" value="WH-like_DNA-bd_sf"/>
</dbReference>
<gene>
    <name evidence="2" type="ORF">D0466_03650</name>
</gene>
<dbReference type="InterPro" id="IPR001279">
    <property type="entry name" value="Metallo-B-lactamas"/>
</dbReference>
<evidence type="ECO:0000313" key="3">
    <source>
        <dbReference type="Proteomes" id="UP000262939"/>
    </source>
</evidence>
<dbReference type="EMBL" id="QVTD01000003">
    <property type="protein sequence ID" value="RFU65018.1"/>
    <property type="molecule type" value="Genomic_DNA"/>
</dbReference>
<dbReference type="SUPFAM" id="SSF56281">
    <property type="entry name" value="Metallo-hydrolase/oxidoreductase"/>
    <property type="match status" value="1"/>
</dbReference>